<dbReference type="Pfam" id="PF01433">
    <property type="entry name" value="Peptidase_M1"/>
    <property type="match status" value="1"/>
</dbReference>
<evidence type="ECO:0000259" key="20">
    <source>
        <dbReference type="Pfam" id="PF01433"/>
    </source>
</evidence>
<keyword evidence="4" id="KW-1003">Cell membrane</keyword>
<evidence type="ECO:0000256" key="12">
    <source>
        <dbReference type="ARBA" id="ARBA00023136"/>
    </source>
</evidence>
<keyword evidence="7 16" id="KW-0479">Metal-binding</keyword>
<dbReference type="EC" id="3.4.11.-" evidence="18"/>
<comment type="cofactor">
    <cofactor evidence="16 18">
        <name>Zn(2+)</name>
        <dbReference type="ChEBI" id="CHEBI:29105"/>
    </cofactor>
    <text evidence="16 18">Binds 1 zinc ion per subunit.</text>
</comment>
<keyword evidence="14" id="KW-0449">Lipoprotein</keyword>
<dbReference type="GO" id="GO:0070006">
    <property type="term" value="F:metalloaminopeptidase activity"/>
    <property type="evidence" value="ECO:0007669"/>
    <property type="project" value="TreeGrafter"/>
</dbReference>
<reference evidence="24" key="1">
    <citation type="submission" date="2025-08" db="UniProtKB">
        <authorList>
            <consortium name="RefSeq"/>
        </authorList>
    </citation>
    <scope>IDENTIFICATION</scope>
    <source>
        <strain evidence="24">15085-1641.00</strain>
        <tissue evidence="24">Whole body</tissue>
    </source>
</reference>
<dbReference type="InterPro" id="IPR014782">
    <property type="entry name" value="Peptidase_M1_dom"/>
</dbReference>
<dbReference type="InterPro" id="IPR024571">
    <property type="entry name" value="ERAP1-like_C_dom"/>
</dbReference>
<evidence type="ECO:0000256" key="1">
    <source>
        <dbReference type="ARBA" id="ARBA00004609"/>
    </source>
</evidence>
<dbReference type="RefSeq" id="XP_023164121.2">
    <property type="nucleotide sequence ID" value="XM_023308353.2"/>
</dbReference>
<keyword evidence="12" id="KW-0472">Membrane</keyword>
<dbReference type="InterPro" id="IPR034016">
    <property type="entry name" value="M1_APN-typ"/>
</dbReference>
<evidence type="ECO:0000256" key="4">
    <source>
        <dbReference type="ARBA" id="ARBA00022475"/>
    </source>
</evidence>
<dbReference type="PANTHER" id="PTHR11533">
    <property type="entry name" value="PROTEASE M1 ZINC METALLOPROTEASE"/>
    <property type="match status" value="1"/>
</dbReference>
<evidence type="ECO:0000256" key="17">
    <source>
        <dbReference type="PIRSR" id="PIRSR634016-4"/>
    </source>
</evidence>
<feature type="site" description="Transition state stabilizer" evidence="17">
    <location>
        <position position="421"/>
    </location>
</feature>
<dbReference type="InterPro" id="IPR042097">
    <property type="entry name" value="Aminopeptidase_N-like_N_sf"/>
</dbReference>
<protein>
    <recommendedName>
        <fullName evidence="18">Aminopeptidase</fullName>
        <ecNumber evidence="18">3.4.11.-</ecNumber>
    </recommendedName>
</protein>
<dbReference type="Proteomes" id="UP000504633">
    <property type="component" value="Unplaced"/>
</dbReference>
<keyword evidence="8 19" id="KW-0732">Signal</keyword>
<dbReference type="Pfam" id="PF17900">
    <property type="entry name" value="Peptidase_M1_N"/>
    <property type="match status" value="1"/>
</dbReference>
<evidence type="ECO:0000256" key="11">
    <source>
        <dbReference type="ARBA" id="ARBA00023049"/>
    </source>
</evidence>
<dbReference type="PANTHER" id="PTHR11533:SF253">
    <property type="entry name" value="AMINOPEPTIDASE-RELATED"/>
    <property type="match status" value="1"/>
</dbReference>
<dbReference type="Gene3D" id="2.60.40.1730">
    <property type="entry name" value="tricorn interacting facor f3 domain"/>
    <property type="match status" value="1"/>
</dbReference>
<keyword evidence="6 18" id="KW-0645">Protease</keyword>
<dbReference type="GO" id="GO:0008270">
    <property type="term" value="F:zinc ion binding"/>
    <property type="evidence" value="ECO:0007669"/>
    <property type="project" value="UniProtKB-UniRule"/>
</dbReference>
<dbReference type="CDD" id="cd09601">
    <property type="entry name" value="M1_APN-Q_like"/>
    <property type="match status" value="1"/>
</dbReference>
<dbReference type="InterPro" id="IPR001930">
    <property type="entry name" value="Peptidase_M1"/>
</dbReference>
<comment type="similarity">
    <text evidence="2 18">Belongs to the peptidase M1 family.</text>
</comment>
<feature type="domain" description="Aminopeptidase N-like N-terminal" evidence="22">
    <location>
        <begin position="31"/>
        <end position="226"/>
    </location>
</feature>
<evidence type="ECO:0000313" key="24">
    <source>
        <dbReference type="RefSeq" id="XP_023164121.2"/>
    </source>
</evidence>
<keyword evidence="5" id="KW-0336">GPI-anchor</keyword>
<proteinExistence type="inferred from homology"/>
<evidence type="ECO:0000256" key="2">
    <source>
        <dbReference type="ARBA" id="ARBA00010136"/>
    </source>
</evidence>
<evidence type="ECO:0000259" key="21">
    <source>
        <dbReference type="Pfam" id="PF11838"/>
    </source>
</evidence>
<feature type="active site" description="Proton acceptor" evidence="15">
    <location>
        <position position="336"/>
    </location>
</feature>
<dbReference type="Gene3D" id="1.25.50.20">
    <property type="match status" value="1"/>
</dbReference>
<keyword evidence="10 16" id="KW-0862">Zinc</keyword>
<dbReference type="Pfam" id="PF11838">
    <property type="entry name" value="ERAP1_C"/>
    <property type="match status" value="1"/>
</dbReference>
<dbReference type="GO" id="GO:0042277">
    <property type="term" value="F:peptide binding"/>
    <property type="evidence" value="ECO:0007669"/>
    <property type="project" value="TreeGrafter"/>
</dbReference>
<keyword evidence="13" id="KW-0325">Glycoprotein</keyword>
<evidence type="ECO:0000256" key="14">
    <source>
        <dbReference type="ARBA" id="ARBA00023288"/>
    </source>
</evidence>
<accession>A0A6J1LBH7</accession>
<evidence type="ECO:0000256" key="3">
    <source>
        <dbReference type="ARBA" id="ARBA00022438"/>
    </source>
</evidence>
<dbReference type="GO" id="GO:0098552">
    <property type="term" value="C:side of membrane"/>
    <property type="evidence" value="ECO:0007669"/>
    <property type="project" value="UniProtKB-KW"/>
</dbReference>
<evidence type="ECO:0000256" key="15">
    <source>
        <dbReference type="PIRSR" id="PIRSR634016-1"/>
    </source>
</evidence>
<dbReference type="InterPro" id="IPR045357">
    <property type="entry name" value="Aminopeptidase_N-like_N"/>
</dbReference>
<dbReference type="GeneID" id="111594871"/>
<dbReference type="InterPro" id="IPR027268">
    <property type="entry name" value="Peptidase_M4/M1_CTD_sf"/>
</dbReference>
<dbReference type="OMA" id="YQLEMHF"/>
<evidence type="ECO:0000256" key="9">
    <source>
        <dbReference type="ARBA" id="ARBA00022801"/>
    </source>
</evidence>
<dbReference type="PRINTS" id="PR00756">
    <property type="entry name" value="ALADIPTASE"/>
</dbReference>
<dbReference type="KEGG" id="dhe:111594871"/>
<dbReference type="GO" id="GO:0005737">
    <property type="term" value="C:cytoplasm"/>
    <property type="evidence" value="ECO:0007669"/>
    <property type="project" value="TreeGrafter"/>
</dbReference>
<dbReference type="GO" id="GO:0006508">
    <property type="term" value="P:proteolysis"/>
    <property type="evidence" value="ECO:0007669"/>
    <property type="project" value="UniProtKB-KW"/>
</dbReference>
<gene>
    <name evidence="24" type="primary">LOC111594871</name>
</gene>
<feature type="chain" id="PRO_5026849381" description="Aminopeptidase" evidence="19">
    <location>
        <begin position="20"/>
        <end position="910"/>
    </location>
</feature>
<evidence type="ECO:0000256" key="13">
    <source>
        <dbReference type="ARBA" id="ARBA00023180"/>
    </source>
</evidence>
<dbReference type="FunFam" id="2.60.40.1910:FF:000008">
    <property type="entry name" value="Aminopeptidase"/>
    <property type="match status" value="1"/>
</dbReference>
<name>A0A6J1LBH7_DROHY</name>
<feature type="signal peptide" evidence="19">
    <location>
        <begin position="1"/>
        <end position="19"/>
    </location>
</feature>
<organism evidence="23 24">
    <name type="scientific">Drosophila hydei</name>
    <name type="common">Fruit fly</name>
    <dbReference type="NCBI Taxonomy" id="7224"/>
    <lineage>
        <taxon>Eukaryota</taxon>
        <taxon>Metazoa</taxon>
        <taxon>Ecdysozoa</taxon>
        <taxon>Arthropoda</taxon>
        <taxon>Hexapoda</taxon>
        <taxon>Insecta</taxon>
        <taxon>Pterygota</taxon>
        <taxon>Neoptera</taxon>
        <taxon>Endopterygota</taxon>
        <taxon>Diptera</taxon>
        <taxon>Brachycera</taxon>
        <taxon>Muscomorpha</taxon>
        <taxon>Ephydroidea</taxon>
        <taxon>Drosophilidae</taxon>
        <taxon>Drosophila</taxon>
    </lineage>
</organism>
<feature type="binding site" evidence="16">
    <location>
        <position position="358"/>
    </location>
    <ligand>
        <name>Zn(2+)</name>
        <dbReference type="ChEBI" id="CHEBI:29105"/>
        <note>catalytic</note>
    </ligand>
</feature>
<sequence>MQQLVRYFVSLLLPALVLSHDNSYRLPNALKPLHYDLRILTRLNGAHNLSFEGYVKIDFKVLHRTRAITLHAKELTLDEAHITLSPSPNGSGSYSISRIERNNTRELYTMHLAGELQIDEQYTLSIPFSAPLNANNVGYYSSSFSDARTNQTHYLAATQFSPTFARLAFPCFDEPHLRATFRITLGYHKNYTGLSNTPVSKCVDHETLEHYVWCEHEPLLSTSTYLVAYAVHNLTSVPVLQSETHNNVSFRSWMPPNALKDSSFSVHFAPKVLSYLEKLFQFAFPLGKVDQLALPTHKFSAMENWGLVTFKETRFAHYAEETTQNKESKARTMAHEYAHQWFGNLVALNWWNDLWLKEGPSTYFGYLTLDALMPEWGSLQRGIANDLDTFFYKDMFNDTIAISQDVQDANSILNQFSSHVYEKGSLTMRMLHKLLGDEVFYIGIRSYLKRHAYGSVKQADLWQALQEAADLKSPSASDIRWATVMDSWTLQKGYPLLTVLRNYSSNTVWLNQTRFKLAADSVEHSCWWIPLTFVNQRQLNFNETQPQSWLECPSSGKTLRLTNDSSPKEWIMLNPQVNSLFRVNYDERNWRMIIKTLNSDQYDSIHILNRAQLLDDLLMLSSNREQSYDLAFAMLEYLPRESEPLPWNRVLGVLNNRGVLLRGEQERIFRIFMRKLVTPLFVRAPQLSSVELITKSSPLIALYRLAYRESCRYDVAECISRADRFRHDDELYLRSMQVPVDYRGIVDCTNIEQGNNKLFQSIFEQFQNTNDDPKKSAWATALGCSRDFGQLKPFLDYLMQATDKLAYDYYVQTVTSALERKHIATQIADYILQHAKAINSKFSLKQIQILLNKIIGDLITELEDNQLRQQLRGLDKCEAQLQAALDRRDTNRYWLTERAEHFIKALTKYT</sequence>
<dbReference type="InterPro" id="IPR050344">
    <property type="entry name" value="Peptidase_M1_aminopeptidases"/>
</dbReference>
<dbReference type="GO" id="GO:0005615">
    <property type="term" value="C:extracellular space"/>
    <property type="evidence" value="ECO:0007669"/>
    <property type="project" value="TreeGrafter"/>
</dbReference>
<dbReference type="Gene3D" id="1.10.390.10">
    <property type="entry name" value="Neutral Protease Domain 2"/>
    <property type="match status" value="1"/>
</dbReference>
<feature type="binding site" evidence="16">
    <location>
        <position position="335"/>
    </location>
    <ligand>
        <name>Zn(2+)</name>
        <dbReference type="ChEBI" id="CHEBI:29105"/>
        <note>catalytic</note>
    </ligand>
</feature>
<dbReference type="SUPFAM" id="SSF63737">
    <property type="entry name" value="Leukotriene A4 hydrolase N-terminal domain"/>
    <property type="match status" value="1"/>
</dbReference>
<dbReference type="GO" id="GO:0005886">
    <property type="term" value="C:plasma membrane"/>
    <property type="evidence" value="ECO:0007669"/>
    <property type="project" value="UniProtKB-SubCell"/>
</dbReference>
<keyword evidence="11 18" id="KW-0482">Metalloprotease</keyword>
<dbReference type="AlphaFoldDB" id="A0A6J1LBH7"/>
<evidence type="ECO:0000256" key="6">
    <source>
        <dbReference type="ARBA" id="ARBA00022670"/>
    </source>
</evidence>
<feature type="domain" description="ERAP1-like C-terminal" evidence="21">
    <location>
        <begin position="570"/>
        <end position="871"/>
    </location>
</feature>
<dbReference type="Gene3D" id="2.60.40.1910">
    <property type="match status" value="1"/>
</dbReference>
<dbReference type="FunFam" id="1.10.390.10:FF:000013">
    <property type="entry name" value="Aminopeptidase N"/>
    <property type="match status" value="1"/>
</dbReference>
<feature type="binding site" evidence="16">
    <location>
        <position position="339"/>
    </location>
    <ligand>
        <name>Zn(2+)</name>
        <dbReference type="ChEBI" id="CHEBI:29105"/>
        <note>catalytic</note>
    </ligand>
</feature>
<evidence type="ECO:0000256" key="7">
    <source>
        <dbReference type="ARBA" id="ARBA00022723"/>
    </source>
</evidence>
<evidence type="ECO:0000256" key="19">
    <source>
        <dbReference type="SAM" id="SignalP"/>
    </source>
</evidence>
<evidence type="ECO:0000256" key="16">
    <source>
        <dbReference type="PIRSR" id="PIRSR634016-3"/>
    </source>
</evidence>
<evidence type="ECO:0000256" key="8">
    <source>
        <dbReference type="ARBA" id="ARBA00022729"/>
    </source>
</evidence>
<evidence type="ECO:0000259" key="22">
    <source>
        <dbReference type="Pfam" id="PF17900"/>
    </source>
</evidence>
<evidence type="ECO:0000256" key="5">
    <source>
        <dbReference type="ARBA" id="ARBA00022622"/>
    </source>
</evidence>
<evidence type="ECO:0000313" key="23">
    <source>
        <dbReference type="Proteomes" id="UP000504633"/>
    </source>
</evidence>
<evidence type="ECO:0000256" key="10">
    <source>
        <dbReference type="ARBA" id="ARBA00022833"/>
    </source>
</evidence>
<dbReference type="SUPFAM" id="SSF55486">
    <property type="entry name" value="Metalloproteases ('zincins'), catalytic domain"/>
    <property type="match status" value="1"/>
</dbReference>
<keyword evidence="3 18" id="KW-0031">Aminopeptidase</keyword>
<keyword evidence="9 18" id="KW-0378">Hydrolase</keyword>
<feature type="domain" description="Peptidase M1 membrane alanine aminopeptidase" evidence="20">
    <location>
        <begin position="265"/>
        <end position="488"/>
    </location>
</feature>
<comment type="subcellular location">
    <subcellularLocation>
        <location evidence="1">Cell membrane</location>
        <topology evidence="1">Lipid-anchor</topology>
        <topology evidence="1">GPI-anchor</topology>
    </subcellularLocation>
</comment>
<keyword evidence="23" id="KW-1185">Reference proteome</keyword>
<dbReference type="OrthoDB" id="7881787at2759"/>
<evidence type="ECO:0000256" key="18">
    <source>
        <dbReference type="RuleBase" id="RU364040"/>
    </source>
</evidence>
<dbReference type="GO" id="GO:0043171">
    <property type="term" value="P:peptide catabolic process"/>
    <property type="evidence" value="ECO:0007669"/>
    <property type="project" value="TreeGrafter"/>
</dbReference>